<comment type="cofactor">
    <cofactor evidence="12">
        <name>Zn(2+)</name>
        <dbReference type="ChEBI" id="CHEBI:29105"/>
    </cofactor>
    <text evidence="12">Binds 2 zinc ions per subunit.</text>
</comment>
<dbReference type="PROSITE" id="PS51194">
    <property type="entry name" value="HELICASE_CTER"/>
    <property type="match status" value="1"/>
</dbReference>
<evidence type="ECO:0000256" key="5">
    <source>
        <dbReference type="ARBA" id="ARBA00022801"/>
    </source>
</evidence>
<dbReference type="Pfam" id="PF00271">
    <property type="entry name" value="Helicase_C"/>
    <property type="match status" value="1"/>
</dbReference>
<dbReference type="GO" id="GO:0003677">
    <property type="term" value="F:DNA binding"/>
    <property type="evidence" value="ECO:0007669"/>
    <property type="project" value="UniProtKB-UniRule"/>
</dbReference>
<keyword evidence="5 12" id="KW-0378">Hydrolase</keyword>
<feature type="domain" description="Helicase C-terminal" evidence="14">
    <location>
        <begin position="492"/>
        <end position="660"/>
    </location>
</feature>
<evidence type="ECO:0000313" key="16">
    <source>
        <dbReference type="Proteomes" id="UP000051547"/>
    </source>
</evidence>
<dbReference type="Pfam" id="PF18319">
    <property type="entry name" value="Zn_ribbon_PriA"/>
    <property type="match status" value="1"/>
</dbReference>
<dbReference type="GO" id="GO:0043138">
    <property type="term" value="F:3'-5' DNA helicase activity"/>
    <property type="evidence" value="ECO:0007669"/>
    <property type="project" value="UniProtKB-EC"/>
</dbReference>
<dbReference type="HAMAP" id="MF_00983">
    <property type="entry name" value="PriA"/>
    <property type="match status" value="1"/>
</dbReference>
<keyword evidence="3 12" id="KW-0479">Metal-binding</keyword>
<keyword evidence="1 12" id="KW-0639">Primosome</keyword>
<dbReference type="GO" id="GO:0006302">
    <property type="term" value="P:double-strand break repair"/>
    <property type="evidence" value="ECO:0007669"/>
    <property type="project" value="InterPro"/>
</dbReference>
<dbReference type="InterPro" id="IPR005259">
    <property type="entry name" value="PriA"/>
</dbReference>
<dbReference type="CDD" id="cd18804">
    <property type="entry name" value="SF2_C_priA"/>
    <property type="match status" value="1"/>
</dbReference>
<evidence type="ECO:0000256" key="9">
    <source>
        <dbReference type="ARBA" id="ARBA00023125"/>
    </source>
</evidence>
<name>A0A0R2TFM7_9GAMM</name>
<dbReference type="CDD" id="cd17929">
    <property type="entry name" value="DEXHc_priA"/>
    <property type="match status" value="1"/>
</dbReference>
<comment type="catalytic activity">
    <reaction evidence="12">
        <text>Couples ATP hydrolysis with the unwinding of duplex DNA by translocating in the 3'-5' direction.</text>
        <dbReference type="EC" id="5.6.2.4"/>
    </reaction>
</comment>
<dbReference type="SMART" id="SM00487">
    <property type="entry name" value="DEXDc"/>
    <property type="match status" value="1"/>
</dbReference>
<comment type="subunit">
    <text evidence="12">Component of the replication restart primosome.</text>
</comment>
<comment type="caution">
    <text evidence="15">The sequence shown here is derived from an EMBL/GenBank/DDBJ whole genome shotgun (WGS) entry which is preliminary data.</text>
</comment>
<feature type="binding site" evidence="12">
    <location>
        <position position="471"/>
    </location>
    <ligand>
        <name>Zn(2+)</name>
        <dbReference type="ChEBI" id="CHEBI:29105"/>
        <label>1</label>
    </ligand>
</feature>
<evidence type="ECO:0000313" key="15">
    <source>
        <dbReference type="EMBL" id="KRO85662.1"/>
    </source>
</evidence>
<dbReference type="PANTHER" id="PTHR30580:SF0">
    <property type="entry name" value="PRIMOSOMAL PROTEIN N"/>
    <property type="match status" value="1"/>
</dbReference>
<protein>
    <recommendedName>
        <fullName evidence="12">Replication restart protein PriA</fullName>
    </recommendedName>
    <alternativeName>
        <fullName evidence="12">ATP-dependent DNA helicase PriA</fullName>
        <ecNumber evidence="12">5.6.2.4</ecNumber>
    </alternativeName>
    <alternativeName>
        <fullName evidence="12">DNA 3'-5' helicase PriA</fullName>
    </alternativeName>
</protein>
<dbReference type="InterPro" id="IPR041222">
    <property type="entry name" value="PriA_3primeBD"/>
</dbReference>
<dbReference type="InterPro" id="IPR011545">
    <property type="entry name" value="DEAD/DEAH_box_helicase_dom"/>
</dbReference>
<keyword evidence="7 12" id="KW-0862">Zinc</keyword>
<evidence type="ECO:0000259" key="13">
    <source>
        <dbReference type="PROSITE" id="PS51192"/>
    </source>
</evidence>
<evidence type="ECO:0000256" key="12">
    <source>
        <dbReference type="HAMAP-Rule" id="MF_00983"/>
    </source>
</evidence>
<dbReference type="Proteomes" id="UP000051547">
    <property type="component" value="Unassembled WGS sequence"/>
</dbReference>
<dbReference type="InterPro" id="IPR001650">
    <property type="entry name" value="Helicase_C-like"/>
</dbReference>
<dbReference type="Gene3D" id="3.40.50.300">
    <property type="entry name" value="P-loop containing nucleotide triphosphate hydrolases"/>
    <property type="match status" value="2"/>
</dbReference>
<keyword evidence="6 12" id="KW-0347">Helicase</keyword>
<dbReference type="InterPro" id="IPR040498">
    <property type="entry name" value="PriA_CRR"/>
</dbReference>
<accession>A0A0R2TFM7</accession>
<keyword evidence="4 12" id="KW-0547">Nucleotide-binding</keyword>
<evidence type="ECO:0000256" key="3">
    <source>
        <dbReference type="ARBA" id="ARBA00022723"/>
    </source>
</evidence>
<comment type="catalytic activity">
    <reaction evidence="11 12">
        <text>ATP + H2O = ADP + phosphate + H(+)</text>
        <dbReference type="Rhea" id="RHEA:13065"/>
        <dbReference type="ChEBI" id="CHEBI:15377"/>
        <dbReference type="ChEBI" id="CHEBI:15378"/>
        <dbReference type="ChEBI" id="CHEBI:30616"/>
        <dbReference type="ChEBI" id="CHEBI:43474"/>
        <dbReference type="ChEBI" id="CHEBI:456216"/>
        <dbReference type="EC" id="5.6.2.4"/>
    </reaction>
</comment>
<evidence type="ECO:0000256" key="10">
    <source>
        <dbReference type="ARBA" id="ARBA00023235"/>
    </source>
</evidence>
<feature type="domain" description="Helicase ATP-binding" evidence="13">
    <location>
        <begin position="252"/>
        <end position="409"/>
    </location>
</feature>
<feature type="binding site" evidence="12">
    <location>
        <position position="477"/>
    </location>
    <ligand>
        <name>Zn(2+)</name>
        <dbReference type="ChEBI" id="CHEBI:29105"/>
        <label>2</label>
    </ligand>
</feature>
<sequence length="766" mass="83607">MTQENNTEQTTQSLEFGASCTSPVFYRVAVPSPLRRAFDYLPPKVGALAAQPGTRIRIPFGARKVTGVILDIVTETDVPPAKLRHADSVLDAAPLFSPELLALLRWAADYYQCPIGEVFAAALPARLRAGESIEAAQERWRAPQNEASKQEQDAACSLLSRSPRQLALYTLLLNNGPAPTADILTAGFGRPMLRKLQERGLAECLWEQPAAKGAFDPNNSLGDSQGPPLTLNADQSGAVAAITAKPTTFDCFLLDGVTGSGKTEVYMRAMAQQLSLGRQCLVLIPEIGLTPQTIARFTERFRCPVVALHSSLNESERLSAWARARDGSAGVVIGTRSALFTPLAKPGILIIDEEHDSSFKQQDGFRYSARDLAVMRAHAEGMPIVLGSATPSLETLHNALVGKFRHLRLPHSTAVMPRAAIELVDVSEKPLQEGFSEAALTRLKQHLDNGNQCLVFINRRGYAPVLNCTTCGWSFECNDCIAQMTVHRTPPRLRCHHCGVSVALPRICPHCKSATLDTVGLGTQKAESFLQRQFPNTPVIRVDRDSTRGKEGLSNALARVEGGEPCILLGTQMLAKGHHFPNITLVIILDADGGLFSADFRGQEQMAQLVTQVAGRAGRAERAGEVLLQTKHATHETLQALSNESYAQFSQRQLSQRKLASLPPFAHLALLRVDAPDPASATHFAETAAQLSVQLSKDPRLAVDLIGPMPAPMEKRAGRFRVQLQLKSERRGRLQDHLNYLVANLDQVKLPPRLRWSVDVDPQDMI</sequence>
<dbReference type="NCBIfam" id="NF004067">
    <property type="entry name" value="PRK05580.1-4"/>
    <property type="match status" value="1"/>
</dbReference>
<dbReference type="GO" id="GO:0005524">
    <property type="term" value="F:ATP binding"/>
    <property type="evidence" value="ECO:0007669"/>
    <property type="project" value="UniProtKB-UniRule"/>
</dbReference>
<organism evidence="15 16">
    <name type="scientific">OM182 bacterium BACL3 MAG-120920-bin41</name>
    <dbReference type="NCBI Taxonomy" id="1655580"/>
    <lineage>
        <taxon>Bacteria</taxon>
        <taxon>Pseudomonadati</taxon>
        <taxon>Pseudomonadota</taxon>
        <taxon>Gammaproteobacteria</taxon>
        <taxon>OMG group</taxon>
        <taxon>OM182 clade</taxon>
    </lineage>
</organism>
<feature type="binding site" evidence="12">
    <location>
        <position position="468"/>
    </location>
    <ligand>
        <name>Zn(2+)</name>
        <dbReference type="ChEBI" id="CHEBI:29105"/>
        <label>1</label>
    </ligand>
</feature>
<evidence type="ECO:0000256" key="8">
    <source>
        <dbReference type="ARBA" id="ARBA00022840"/>
    </source>
</evidence>
<dbReference type="EC" id="5.6.2.4" evidence="12"/>
<dbReference type="Gene3D" id="3.40.1440.60">
    <property type="entry name" value="PriA, 3(prime) DNA-binding domain"/>
    <property type="match status" value="1"/>
</dbReference>
<dbReference type="FunFam" id="3.40.1440.60:FF:000001">
    <property type="entry name" value="Primosomal protein N"/>
    <property type="match status" value="1"/>
</dbReference>
<comment type="function">
    <text evidence="12">Initiates the restart of stalled replication forks, which reloads the replicative helicase on sites other than the origin of replication. Recognizes and binds to abandoned replication forks and remodels them to uncover a helicase loading site. Promotes assembly of the primosome at these replication forks.</text>
</comment>
<reference evidence="15 16" key="1">
    <citation type="submission" date="2015-10" db="EMBL/GenBank/DDBJ databases">
        <title>Metagenome-Assembled Genomes uncover a global brackish microbiome.</title>
        <authorList>
            <person name="Hugerth L.W."/>
            <person name="Larsson J."/>
            <person name="Alneberg J."/>
            <person name="Lindh M.V."/>
            <person name="Legrand C."/>
            <person name="Pinhassi J."/>
            <person name="Andersson A.F."/>
        </authorList>
    </citation>
    <scope>NUCLEOTIDE SEQUENCE [LARGE SCALE GENOMIC DNA]</scope>
    <source>
        <strain evidence="15">BACL4 MAG-120920-bin41</strain>
    </source>
</reference>
<proteinExistence type="inferred from homology"/>
<feature type="binding site" evidence="12">
    <location>
        <position position="495"/>
    </location>
    <ligand>
        <name>Zn(2+)</name>
        <dbReference type="ChEBI" id="CHEBI:29105"/>
        <label>2</label>
    </ligand>
</feature>
<dbReference type="InterPro" id="IPR041236">
    <property type="entry name" value="PriA_C"/>
</dbReference>
<keyword evidence="8 12" id="KW-0067">ATP-binding</keyword>
<dbReference type="EMBL" id="LIBE01000012">
    <property type="protein sequence ID" value="KRO85662.1"/>
    <property type="molecule type" value="Genomic_DNA"/>
</dbReference>
<keyword evidence="2 12" id="KW-0235">DNA replication</keyword>
<dbReference type="Pfam" id="PF17764">
    <property type="entry name" value="PriA_3primeBD"/>
    <property type="match status" value="1"/>
</dbReference>
<dbReference type="Pfam" id="PF00270">
    <property type="entry name" value="DEAD"/>
    <property type="match status" value="1"/>
</dbReference>
<dbReference type="AlphaFoldDB" id="A0A0R2TFM7"/>
<dbReference type="PROSITE" id="PS51192">
    <property type="entry name" value="HELICASE_ATP_BIND_1"/>
    <property type="match status" value="1"/>
</dbReference>
<dbReference type="GO" id="GO:0006310">
    <property type="term" value="P:DNA recombination"/>
    <property type="evidence" value="ECO:0007669"/>
    <property type="project" value="InterPro"/>
</dbReference>
<evidence type="ECO:0000256" key="11">
    <source>
        <dbReference type="ARBA" id="ARBA00048988"/>
    </source>
</evidence>
<dbReference type="InterPro" id="IPR027417">
    <property type="entry name" value="P-loop_NTPase"/>
</dbReference>
<dbReference type="FunFam" id="3.40.50.300:FF:000489">
    <property type="entry name" value="Primosome assembly protein PriA"/>
    <property type="match status" value="1"/>
</dbReference>
<dbReference type="InterPro" id="IPR014001">
    <property type="entry name" value="Helicase_ATP-bd"/>
</dbReference>
<gene>
    <name evidence="12" type="primary">priA</name>
    <name evidence="15" type="ORF">ABR72_08695</name>
</gene>
<dbReference type="PANTHER" id="PTHR30580">
    <property type="entry name" value="PRIMOSOMAL PROTEIN N"/>
    <property type="match status" value="1"/>
</dbReference>
<evidence type="ECO:0000256" key="2">
    <source>
        <dbReference type="ARBA" id="ARBA00022705"/>
    </source>
</evidence>
<dbReference type="GO" id="GO:0016887">
    <property type="term" value="F:ATP hydrolysis activity"/>
    <property type="evidence" value="ECO:0007669"/>
    <property type="project" value="RHEA"/>
</dbReference>
<comment type="similarity">
    <text evidence="12">Belongs to the helicase family. PriA subfamily.</text>
</comment>
<dbReference type="Pfam" id="PF18074">
    <property type="entry name" value="PriA_C"/>
    <property type="match status" value="1"/>
</dbReference>
<keyword evidence="10 12" id="KW-0413">Isomerase</keyword>
<evidence type="ECO:0000259" key="14">
    <source>
        <dbReference type="PROSITE" id="PS51194"/>
    </source>
</evidence>
<evidence type="ECO:0000256" key="6">
    <source>
        <dbReference type="ARBA" id="ARBA00022806"/>
    </source>
</evidence>
<dbReference type="NCBIfam" id="TIGR00595">
    <property type="entry name" value="priA"/>
    <property type="match status" value="1"/>
</dbReference>
<dbReference type="GO" id="GO:0008270">
    <property type="term" value="F:zinc ion binding"/>
    <property type="evidence" value="ECO:0007669"/>
    <property type="project" value="UniProtKB-UniRule"/>
</dbReference>
<dbReference type="GO" id="GO:0006270">
    <property type="term" value="P:DNA replication initiation"/>
    <property type="evidence" value="ECO:0007669"/>
    <property type="project" value="TreeGrafter"/>
</dbReference>
<keyword evidence="9 12" id="KW-0238">DNA-binding</keyword>
<feature type="binding site" evidence="12">
    <location>
        <position position="498"/>
    </location>
    <ligand>
        <name>Zn(2+)</name>
        <dbReference type="ChEBI" id="CHEBI:29105"/>
        <label>2</label>
    </ligand>
</feature>
<dbReference type="InterPro" id="IPR042115">
    <property type="entry name" value="PriA_3primeBD_sf"/>
</dbReference>
<dbReference type="GO" id="GO:0006269">
    <property type="term" value="P:DNA replication, synthesis of primer"/>
    <property type="evidence" value="ECO:0007669"/>
    <property type="project" value="UniProtKB-KW"/>
</dbReference>
<feature type="binding site" evidence="12">
    <location>
        <position position="508"/>
    </location>
    <ligand>
        <name>Zn(2+)</name>
        <dbReference type="ChEBI" id="CHEBI:29105"/>
        <label>1</label>
    </ligand>
</feature>
<dbReference type="SMART" id="SM00490">
    <property type="entry name" value="HELICc"/>
    <property type="match status" value="1"/>
</dbReference>
<dbReference type="SUPFAM" id="SSF52540">
    <property type="entry name" value="P-loop containing nucleoside triphosphate hydrolases"/>
    <property type="match status" value="2"/>
</dbReference>
<evidence type="ECO:0000256" key="7">
    <source>
        <dbReference type="ARBA" id="ARBA00022833"/>
    </source>
</evidence>
<dbReference type="GO" id="GO:1990077">
    <property type="term" value="C:primosome complex"/>
    <property type="evidence" value="ECO:0007669"/>
    <property type="project" value="UniProtKB-UniRule"/>
</dbReference>
<evidence type="ECO:0000256" key="1">
    <source>
        <dbReference type="ARBA" id="ARBA00022515"/>
    </source>
</evidence>
<feature type="binding site" evidence="12">
    <location>
        <position position="511"/>
    </location>
    <ligand>
        <name>Zn(2+)</name>
        <dbReference type="ChEBI" id="CHEBI:29105"/>
        <label>1</label>
    </ligand>
</feature>
<feature type="binding site" evidence="12">
    <location>
        <position position="480"/>
    </location>
    <ligand>
        <name>Zn(2+)</name>
        <dbReference type="ChEBI" id="CHEBI:29105"/>
        <label>2</label>
    </ligand>
</feature>
<evidence type="ECO:0000256" key="4">
    <source>
        <dbReference type="ARBA" id="ARBA00022741"/>
    </source>
</evidence>